<dbReference type="GO" id="GO:0000105">
    <property type="term" value="P:L-histidine biosynthetic process"/>
    <property type="evidence" value="ECO:0007669"/>
    <property type="project" value="UniProtKB-KW"/>
</dbReference>
<evidence type="ECO:0000256" key="6">
    <source>
        <dbReference type="ARBA" id="ARBA00022857"/>
    </source>
</evidence>
<evidence type="ECO:0000256" key="8">
    <source>
        <dbReference type="ARBA" id="ARBA00023102"/>
    </source>
</evidence>
<keyword evidence="6 11" id="KW-0521">NADP</keyword>
<evidence type="ECO:0000313" key="15">
    <source>
        <dbReference type="Proteomes" id="UP001162175"/>
    </source>
</evidence>
<comment type="similarity">
    <text evidence="11">Belongs to the tetrahydrofolate dehydrogenase/cyclohydrolase family.</text>
</comment>
<dbReference type="InterPro" id="IPR000672">
    <property type="entry name" value="THF_DH/CycHdrlase"/>
</dbReference>
<dbReference type="EC" id="1.5.1.5" evidence="11"/>
<dbReference type="PROSITE" id="PS00767">
    <property type="entry name" value="THF_DHG_CYH_2"/>
    <property type="match status" value="1"/>
</dbReference>
<dbReference type="EC" id="3.5.4.9" evidence="11"/>
<evidence type="ECO:0000259" key="12">
    <source>
        <dbReference type="Pfam" id="PF00763"/>
    </source>
</evidence>
<dbReference type="Gene3D" id="3.40.50.10860">
    <property type="entry name" value="Leucine Dehydrogenase, chain A, domain 1"/>
    <property type="match status" value="1"/>
</dbReference>
<dbReference type="PANTHER" id="PTHR48099">
    <property type="entry name" value="C-1-TETRAHYDROFOLATE SYNTHASE, CYTOPLASMIC-RELATED"/>
    <property type="match status" value="1"/>
</dbReference>
<dbReference type="HAMAP" id="MF_01576">
    <property type="entry name" value="THF_DHG_CYH"/>
    <property type="match status" value="1"/>
</dbReference>
<dbReference type="GO" id="GO:0006164">
    <property type="term" value="P:purine nucleotide biosynthetic process"/>
    <property type="evidence" value="ECO:0007669"/>
    <property type="project" value="UniProtKB-KW"/>
</dbReference>
<dbReference type="InterPro" id="IPR036291">
    <property type="entry name" value="NAD(P)-bd_dom_sf"/>
</dbReference>
<keyword evidence="7 11" id="KW-0560">Oxidoreductase</keyword>
<dbReference type="Pfam" id="PF00763">
    <property type="entry name" value="THF_DHG_CYH"/>
    <property type="match status" value="1"/>
</dbReference>
<dbReference type="PANTHER" id="PTHR48099:SF5">
    <property type="entry name" value="C-1-TETRAHYDROFOLATE SYNTHASE, CYTOPLASMIC"/>
    <property type="match status" value="1"/>
</dbReference>
<evidence type="ECO:0000256" key="2">
    <source>
        <dbReference type="ARBA" id="ARBA00022563"/>
    </source>
</evidence>
<dbReference type="AlphaFoldDB" id="A0AA43QYQ0"/>
<comment type="pathway">
    <text evidence="1 11">One-carbon metabolism; tetrahydrofolate interconversion.</text>
</comment>
<dbReference type="SUPFAM" id="SSF51735">
    <property type="entry name" value="NAD(P)-binding Rossmann-fold domains"/>
    <property type="match status" value="1"/>
</dbReference>
<dbReference type="Pfam" id="PF02882">
    <property type="entry name" value="THF_DHG_CYH_C"/>
    <property type="match status" value="1"/>
</dbReference>
<name>A0AA43QYQ0_MYCAR</name>
<accession>A0AA43QYQ0</accession>
<dbReference type="GO" id="GO:0035999">
    <property type="term" value="P:tetrahydrofolate interconversion"/>
    <property type="evidence" value="ECO:0007669"/>
    <property type="project" value="UniProtKB-UniRule"/>
</dbReference>
<dbReference type="Gene3D" id="3.40.50.720">
    <property type="entry name" value="NAD(P)-binding Rossmann-like Domain"/>
    <property type="match status" value="1"/>
</dbReference>
<gene>
    <name evidence="11" type="primary">folD</name>
    <name evidence="14" type="ORF">DCBHLPFO_00239</name>
</gene>
<evidence type="ECO:0000259" key="13">
    <source>
        <dbReference type="Pfam" id="PF02882"/>
    </source>
</evidence>
<evidence type="ECO:0000256" key="4">
    <source>
        <dbReference type="ARBA" id="ARBA00022755"/>
    </source>
</evidence>
<comment type="function">
    <text evidence="11">Catalyzes the oxidation of 5,10-methylenetetrahydrofolate to 5,10-methenyltetrahydrofolate and then the hydrolysis of 5,10-methenyltetrahydrofolate to 10-formyltetrahydrofolate.</text>
</comment>
<evidence type="ECO:0000256" key="11">
    <source>
        <dbReference type="HAMAP-Rule" id="MF_01576"/>
    </source>
</evidence>
<dbReference type="GO" id="GO:0004477">
    <property type="term" value="F:methenyltetrahydrofolate cyclohydrolase activity"/>
    <property type="evidence" value="ECO:0007669"/>
    <property type="project" value="UniProtKB-UniRule"/>
</dbReference>
<keyword evidence="10 11" id="KW-0511">Multifunctional enzyme</keyword>
<keyword evidence="5 11" id="KW-0378">Hydrolase</keyword>
<dbReference type="InterPro" id="IPR046346">
    <property type="entry name" value="Aminoacid_DH-like_N_sf"/>
</dbReference>
<feature type="binding site" evidence="11">
    <location>
        <position position="189"/>
    </location>
    <ligand>
        <name>NADP(+)</name>
        <dbReference type="ChEBI" id="CHEBI:58349"/>
    </ligand>
</feature>
<dbReference type="EMBL" id="JAPFAR010000086">
    <property type="protein sequence ID" value="MDI3349661.1"/>
    <property type="molecule type" value="Genomic_DNA"/>
</dbReference>
<dbReference type="InterPro" id="IPR020630">
    <property type="entry name" value="THF_DH/CycHdrlase_cat_dom"/>
</dbReference>
<dbReference type="SUPFAM" id="SSF53223">
    <property type="entry name" value="Aminoacid dehydrogenase-like, N-terminal domain"/>
    <property type="match status" value="1"/>
</dbReference>
<evidence type="ECO:0000313" key="14">
    <source>
        <dbReference type="EMBL" id="MDI3349661.1"/>
    </source>
</evidence>
<comment type="catalytic activity">
    <reaction evidence="11">
        <text>(6R)-5,10-methylene-5,6,7,8-tetrahydrofolate + NADP(+) = (6R)-5,10-methenyltetrahydrofolate + NADPH</text>
        <dbReference type="Rhea" id="RHEA:22812"/>
        <dbReference type="ChEBI" id="CHEBI:15636"/>
        <dbReference type="ChEBI" id="CHEBI:57455"/>
        <dbReference type="ChEBI" id="CHEBI:57783"/>
        <dbReference type="ChEBI" id="CHEBI:58349"/>
        <dbReference type="EC" id="1.5.1.5"/>
    </reaction>
</comment>
<evidence type="ECO:0000256" key="7">
    <source>
        <dbReference type="ARBA" id="ARBA00023002"/>
    </source>
</evidence>
<evidence type="ECO:0000256" key="5">
    <source>
        <dbReference type="ARBA" id="ARBA00022801"/>
    </source>
</evidence>
<feature type="binding site" evidence="11">
    <location>
        <position position="228"/>
    </location>
    <ligand>
        <name>NADP(+)</name>
        <dbReference type="ChEBI" id="CHEBI:58349"/>
    </ligand>
</feature>
<dbReference type="GO" id="GO:0009086">
    <property type="term" value="P:methionine biosynthetic process"/>
    <property type="evidence" value="ECO:0007669"/>
    <property type="project" value="UniProtKB-KW"/>
</dbReference>
<protein>
    <recommendedName>
        <fullName evidence="11">Bifunctional protein FolD</fullName>
    </recommendedName>
    <domain>
        <recommendedName>
            <fullName evidence="11">Methylenetetrahydrofolate dehydrogenase</fullName>
            <ecNumber evidence="11">1.5.1.5</ecNumber>
        </recommendedName>
    </domain>
    <domain>
        <recommendedName>
            <fullName evidence="11">Methenyltetrahydrofolate cyclohydrolase</fullName>
            <ecNumber evidence="11">3.5.4.9</ecNumber>
        </recommendedName>
    </domain>
</protein>
<dbReference type="InterPro" id="IPR020631">
    <property type="entry name" value="THF_DH/CycHdrlase_NAD-bd_dom"/>
</dbReference>
<proteinExistence type="inferred from homology"/>
<comment type="subunit">
    <text evidence="11">Homodimer.</text>
</comment>
<comment type="catalytic activity">
    <reaction evidence="11">
        <text>(6R)-5,10-methenyltetrahydrofolate + H2O = (6R)-10-formyltetrahydrofolate + H(+)</text>
        <dbReference type="Rhea" id="RHEA:23700"/>
        <dbReference type="ChEBI" id="CHEBI:15377"/>
        <dbReference type="ChEBI" id="CHEBI:15378"/>
        <dbReference type="ChEBI" id="CHEBI:57455"/>
        <dbReference type="ChEBI" id="CHEBI:195366"/>
        <dbReference type="EC" id="3.5.4.9"/>
    </reaction>
</comment>
<comment type="caution">
    <text evidence="14">The sequence shown here is derived from an EMBL/GenBank/DDBJ whole genome shotgun (WGS) entry which is preliminary data.</text>
</comment>
<keyword evidence="2 11" id="KW-0554">One-carbon metabolism</keyword>
<evidence type="ECO:0000256" key="10">
    <source>
        <dbReference type="ARBA" id="ARBA00023268"/>
    </source>
</evidence>
<feature type="domain" description="Tetrahydrofolate dehydrogenase/cyclohydrolase NAD(P)-binding" evidence="13">
    <location>
        <begin position="138"/>
        <end position="275"/>
    </location>
</feature>
<keyword evidence="3 11" id="KW-0028">Amino-acid biosynthesis</keyword>
<feature type="binding site" evidence="11">
    <location>
        <begin position="164"/>
        <end position="166"/>
    </location>
    <ligand>
        <name>NADP(+)</name>
        <dbReference type="ChEBI" id="CHEBI:58349"/>
    </ligand>
</feature>
<keyword evidence="8 11" id="KW-0368">Histidine biosynthesis</keyword>
<evidence type="ECO:0000256" key="9">
    <source>
        <dbReference type="ARBA" id="ARBA00023167"/>
    </source>
</evidence>
<dbReference type="RefSeq" id="WP_282459134.1">
    <property type="nucleotide sequence ID" value="NZ_CP165990.1"/>
</dbReference>
<sequence length="290" mass="32518">MYKLLDGRKTKEEIQEKIKNELKTLADSQLPILGILQVGNLEESNIYIKHKLNIAHSLGLKTNFIKLEENATEKTIKEAIKKLNEETTGFIIQLPIQTNNVKNINDLLNEIKIEKDIDGLNEVNQKSNFVLNKKSFLPATALGIIILLKKYNIDFESMNIGVVGQSKIVGKPLSDFFEQSNARVRRYDINTSKDDIYKNDLIVVSTGSRGCLNDVKLKDNVILVDVGIHRIENKIVGDIEVDKIKESVSYLTPVPGGVGPMTIVGLILNLIKAFDIQNGTNIFSKIINEF</sequence>
<keyword evidence="9 11" id="KW-0486">Methionine biosynthesis</keyword>
<keyword evidence="4 11" id="KW-0658">Purine biosynthesis</keyword>
<organism evidence="14 15">
    <name type="scientific">Mycoplasmopsis arginini</name>
    <name type="common">Mycoplasma arginini</name>
    <dbReference type="NCBI Taxonomy" id="2094"/>
    <lineage>
        <taxon>Bacteria</taxon>
        <taxon>Bacillati</taxon>
        <taxon>Mycoplasmatota</taxon>
        <taxon>Mycoplasmoidales</taxon>
        <taxon>Metamycoplasmataceae</taxon>
        <taxon>Mycoplasmopsis</taxon>
    </lineage>
</organism>
<dbReference type="GO" id="GO:0005829">
    <property type="term" value="C:cytosol"/>
    <property type="evidence" value="ECO:0007669"/>
    <property type="project" value="TreeGrafter"/>
</dbReference>
<dbReference type="GO" id="GO:0004488">
    <property type="term" value="F:methylenetetrahydrofolate dehydrogenase (NADP+) activity"/>
    <property type="evidence" value="ECO:0007669"/>
    <property type="project" value="UniProtKB-UniRule"/>
</dbReference>
<evidence type="ECO:0000256" key="1">
    <source>
        <dbReference type="ARBA" id="ARBA00004777"/>
    </source>
</evidence>
<evidence type="ECO:0000256" key="3">
    <source>
        <dbReference type="ARBA" id="ARBA00022605"/>
    </source>
</evidence>
<dbReference type="InterPro" id="IPR020867">
    <property type="entry name" value="THF_DH/CycHdrlase_CS"/>
</dbReference>
<feature type="domain" description="Tetrahydrofolate dehydrogenase/cyclohydrolase catalytic" evidence="12">
    <location>
        <begin position="5"/>
        <end position="118"/>
    </location>
</feature>
<dbReference type="PRINTS" id="PR00085">
    <property type="entry name" value="THFDHDRGNASE"/>
</dbReference>
<reference evidence="14" key="1">
    <citation type="submission" date="2022-11" db="EMBL/GenBank/DDBJ databases">
        <title>Draft genome of Mycoplasma arginini isolated from fly.</title>
        <authorList>
            <person name="Severgnini M."/>
            <person name="Gioia G."/>
            <person name="Cremonesi P."/>
            <person name="Moroni P."/>
            <person name="Addis M.F."/>
            <person name="Castiglioni B."/>
        </authorList>
    </citation>
    <scope>NUCLEOTIDE SEQUENCE</scope>
    <source>
        <strain evidence="14">QMP CG1-1632</strain>
    </source>
</reference>
<dbReference type="Proteomes" id="UP001162175">
    <property type="component" value="Unassembled WGS sequence"/>
</dbReference>